<keyword evidence="2" id="KW-0663">Pyridoxal phosphate</keyword>
<proteinExistence type="predicted"/>
<evidence type="ECO:0000313" key="5">
    <source>
        <dbReference type="Proteomes" id="UP001156882"/>
    </source>
</evidence>
<name>A0ABQ6CV07_9HYPH</name>
<dbReference type="InterPro" id="IPR036052">
    <property type="entry name" value="TrpB-like_PALP_sf"/>
</dbReference>
<comment type="caution">
    <text evidence="4">The sequence shown here is derived from an EMBL/GenBank/DDBJ whole genome shotgun (WGS) entry which is preliminary data.</text>
</comment>
<evidence type="ECO:0000256" key="1">
    <source>
        <dbReference type="ARBA" id="ARBA00001933"/>
    </source>
</evidence>
<reference evidence="5" key="1">
    <citation type="journal article" date="2019" name="Int. J. Syst. Evol. Microbiol.">
        <title>The Global Catalogue of Microorganisms (GCM) 10K type strain sequencing project: providing services to taxonomists for standard genome sequencing and annotation.</title>
        <authorList>
            <consortium name="The Broad Institute Genomics Platform"/>
            <consortium name="The Broad Institute Genome Sequencing Center for Infectious Disease"/>
            <person name="Wu L."/>
            <person name="Ma J."/>
        </authorList>
    </citation>
    <scope>NUCLEOTIDE SEQUENCE [LARGE SCALE GENOMIC DNA]</scope>
    <source>
        <strain evidence="5">NBRC 101365</strain>
    </source>
</reference>
<dbReference type="Proteomes" id="UP001156882">
    <property type="component" value="Unassembled WGS sequence"/>
</dbReference>
<dbReference type="InterPro" id="IPR001926">
    <property type="entry name" value="TrpB-like_PALP"/>
</dbReference>
<comment type="cofactor">
    <cofactor evidence="1">
        <name>pyridoxal 5'-phosphate</name>
        <dbReference type="ChEBI" id="CHEBI:597326"/>
    </cofactor>
</comment>
<sequence>MEHEIRIKEEYRNAFGSIKDRVAWALLAEAIGSGSLGPHGHVIDASSGNYGIALASLGRMLDVQVDIVVSAGTPAATVDLIRAAGASIHVAEPVQGETLHQGRIALAGEIAAQTGATFLDQYNNPGNPNTHYRWTAAETFESFLPDAMFVSASSGGTAAGISRYVRDRKLSFPLIVVDSIASNILAKPMNEGRLLVPGMGSKRRTSFVPESGDYQLLRIPDSQALACYSLLEAGAGLSLGLSSCGVLAGALRWLSLQKQPCKVAMLGVDGRGKYSAHVAACRQNPTLAADIEAYIQTDEASLMAISGLWE</sequence>
<protein>
    <recommendedName>
        <fullName evidence="3">Tryptophan synthase beta chain-like PALP domain-containing protein</fullName>
    </recommendedName>
</protein>
<evidence type="ECO:0000256" key="2">
    <source>
        <dbReference type="ARBA" id="ARBA00022898"/>
    </source>
</evidence>
<dbReference type="SUPFAM" id="SSF53686">
    <property type="entry name" value="Tryptophan synthase beta subunit-like PLP-dependent enzymes"/>
    <property type="match status" value="1"/>
</dbReference>
<evidence type="ECO:0000259" key="3">
    <source>
        <dbReference type="Pfam" id="PF00291"/>
    </source>
</evidence>
<dbReference type="PANTHER" id="PTHR10314">
    <property type="entry name" value="CYSTATHIONINE BETA-SYNTHASE"/>
    <property type="match status" value="1"/>
</dbReference>
<gene>
    <name evidence="4" type="ORF">GCM10007874_72030</name>
</gene>
<evidence type="ECO:0000313" key="4">
    <source>
        <dbReference type="EMBL" id="GLS24182.1"/>
    </source>
</evidence>
<dbReference type="EMBL" id="BSPC01000096">
    <property type="protein sequence ID" value="GLS24182.1"/>
    <property type="molecule type" value="Genomic_DNA"/>
</dbReference>
<dbReference type="InterPro" id="IPR050214">
    <property type="entry name" value="Cys_Synth/Cystath_Beta-Synth"/>
</dbReference>
<accession>A0ABQ6CV07</accession>
<feature type="domain" description="Tryptophan synthase beta chain-like PALP" evidence="3">
    <location>
        <begin position="3"/>
        <end position="252"/>
    </location>
</feature>
<keyword evidence="5" id="KW-1185">Reference proteome</keyword>
<dbReference type="Gene3D" id="3.40.50.1100">
    <property type="match status" value="2"/>
</dbReference>
<organism evidence="4 5">
    <name type="scientific">Labrys miyagiensis</name>
    <dbReference type="NCBI Taxonomy" id="346912"/>
    <lineage>
        <taxon>Bacteria</taxon>
        <taxon>Pseudomonadati</taxon>
        <taxon>Pseudomonadota</taxon>
        <taxon>Alphaproteobacteria</taxon>
        <taxon>Hyphomicrobiales</taxon>
        <taxon>Xanthobacteraceae</taxon>
        <taxon>Labrys</taxon>
    </lineage>
</organism>
<dbReference type="Pfam" id="PF00291">
    <property type="entry name" value="PALP"/>
    <property type="match status" value="1"/>
</dbReference>